<evidence type="ECO:0000313" key="6">
    <source>
        <dbReference type="Proteomes" id="UP000243065"/>
    </source>
</evidence>
<evidence type="ECO:0000256" key="1">
    <source>
        <dbReference type="ARBA" id="ARBA00023125"/>
    </source>
</evidence>
<accession>A0A656D7R3</accession>
<sequence length="207" mass="24333">MSKSRRREIIKERHKQEIIESALYLFGKKGYKDTTIEEIAEYAQFSKGSIYSYFSSKKQLFDEILKALFDKIQLFADEAKSLKGEAREKLRAYALNLVNFFLNENRYSFHVMMQAIMQMEADEKESTTNYVRERLRQISKILLEIIKADIKNRRLKNINPNLVVMAFNGMLRDIIYGCLTEDQIGMKPEEMVDMVIEIIFDGISKNK</sequence>
<dbReference type="OrthoDB" id="9785164at2"/>
<dbReference type="Proteomes" id="UP000243065">
    <property type="component" value="Unassembled WGS sequence"/>
</dbReference>
<proteinExistence type="predicted"/>
<evidence type="ECO:0000256" key="2">
    <source>
        <dbReference type="PROSITE-ProRule" id="PRU00335"/>
    </source>
</evidence>
<dbReference type="InterPro" id="IPR009057">
    <property type="entry name" value="Homeodomain-like_sf"/>
</dbReference>
<name>A0A656D7R3_KRYT1</name>
<organism evidence="5 6">
    <name type="scientific">Kryptobacter tengchongensis</name>
    <dbReference type="NCBI Taxonomy" id="1643429"/>
    <lineage>
        <taxon>Bacteria</taxon>
        <taxon>Pseudomonadati</taxon>
        <taxon>Candidatus Kryptoniota</taxon>
        <taxon>Candidatus Kryptobacter</taxon>
    </lineage>
</organism>
<feature type="domain" description="HTH tetR-type" evidence="3">
    <location>
        <begin position="12"/>
        <end position="72"/>
    </location>
</feature>
<protein>
    <submittedName>
        <fullName evidence="5">Transcriptional regulator, TetR family</fullName>
    </submittedName>
</protein>
<dbReference type="PANTHER" id="PTHR43479:SF11">
    <property type="entry name" value="ACREF_ENVCD OPERON REPRESSOR-RELATED"/>
    <property type="match status" value="1"/>
</dbReference>
<evidence type="ECO:0000259" key="3">
    <source>
        <dbReference type="PROSITE" id="PS50977"/>
    </source>
</evidence>
<dbReference type="PANTHER" id="PTHR43479">
    <property type="entry name" value="ACREF/ENVCD OPERON REPRESSOR-RELATED"/>
    <property type="match status" value="1"/>
</dbReference>
<dbReference type="AlphaFoldDB" id="A0A656D7R3"/>
<dbReference type="InterPro" id="IPR001647">
    <property type="entry name" value="HTH_TetR"/>
</dbReference>
<dbReference type="PROSITE" id="PS50977">
    <property type="entry name" value="HTH_TETR_2"/>
    <property type="match status" value="1"/>
</dbReference>
<evidence type="ECO:0000313" key="7">
    <source>
        <dbReference type="Proteomes" id="UP000243105"/>
    </source>
</evidence>
<dbReference type="SUPFAM" id="SSF46689">
    <property type="entry name" value="Homeodomain-like"/>
    <property type="match status" value="1"/>
</dbReference>
<dbReference type="InterPro" id="IPR036271">
    <property type="entry name" value="Tet_transcr_reg_TetR-rel_C_sf"/>
</dbReference>
<dbReference type="Pfam" id="PF00440">
    <property type="entry name" value="TetR_N"/>
    <property type="match status" value="1"/>
</dbReference>
<dbReference type="Gene3D" id="1.10.10.60">
    <property type="entry name" value="Homeodomain-like"/>
    <property type="match status" value="1"/>
</dbReference>
<gene>
    <name evidence="5" type="ORF">JGI24_01624</name>
    <name evidence="4" type="ORF">JGI25_00787</name>
</gene>
<keyword evidence="6" id="KW-1185">Reference proteome</keyword>
<dbReference type="GO" id="GO:0003677">
    <property type="term" value="F:DNA binding"/>
    <property type="evidence" value="ECO:0007669"/>
    <property type="project" value="UniProtKB-UniRule"/>
</dbReference>
<dbReference type="Gene3D" id="1.10.357.10">
    <property type="entry name" value="Tetracycline Repressor, domain 2"/>
    <property type="match status" value="1"/>
</dbReference>
<dbReference type="EMBL" id="CZVU01000110">
    <property type="protein sequence ID" value="CUT05103.1"/>
    <property type="molecule type" value="Genomic_DNA"/>
</dbReference>
<dbReference type="SUPFAM" id="SSF48498">
    <property type="entry name" value="Tetracyclin repressor-like, C-terminal domain"/>
    <property type="match status" value="1"/>
</dbReference>
<evidence type="ECO:0000313" key="4">
    <source>
        <dbReference type="EMBL" id="CUT00764.1"/>
    </source>
</evidence>
<dbReference type="InterPro" id="IPR050624">
    <property type="entry name" value="HTH-type_Tx_Regulator"/>
</dbReference>
<dbReference type="EMBL" id="CZVV01000042">
    <property type="protein sequence ID" value="CUT00764.1"/>
    <property type="molecule type" value="Genomic_DNA"/>
</dbReference>
<keyword evidence="1 2" id="KW-0238">DNA-binding</keyword>
<dbReference type="PRINTS" id="PR00455">
    <property type="entry name" value="HTHTETR"/>
</dbReference>
<dbReference type="Proteomes" id="UP000243105">
    <property type="component" value="Unassembled WGS sequence"/>
</dbReference>
<feature type="DNA-binding region" description="H-T-H motif" evidence="2">
    <location>
        <begin position="35"/>
        <end position="54"/>
    </location>
</feature>
<evidence type="ECO:0000313" key="5">
    <source>
        <dbReference type="EMBL" id="CUT05103.1"/>
    </source>
</evidence>
<reference evidence="6 7" key="1">
    <citation type="submission" date="2015-11" db="EMBL/GenBank/DDBJ databases">
        <authorList>
            <person name="Varghese N."/>
        </authorList>
    </citation>
    <scope>NUCLEOTIDE SEQUENCE [LARGE SCALE GENOMIC DNA]</scope>
    <source>
        <strain evidence="5 6">JGI-24</strain>
        <strain evidence="4 7">JGI-25</strain>
    </source>
</reference>
<dbReference type="RefSeq" id="WP_072150897.1">
    <property type="nucleotide sequence ID" value="NZ_CZVU01000110.1"/>
</dbReference>